<proteinExistence type="predicted"/>
<dbReference type="PANTHER" id="PTHR14187">
    <property type="entry name" value="ALPHA KINASE/ELONGATION FACTOR 2 KINASE"/>
    <property type="match status" value="1"/>
</dbReference>
<keyword evidence="2" id="KW-1185">Reference proteome</keyword>
<gene>
    <name evidence="1" type="ORF">MEUPH1_LOCUS958</name>
</gene>
<reference evidence="1 2" key="1">
    <citation type="submission" date="2023-01" db="EMBL/GenBank/DDBJ databases">
        <authorList>
            <person name="Whitehead M."/>
        </authorList>
    </citation>
    <scope>NUCLEOTIDE SEQUENCE [LARGE SCALE GENOMIC DNA]</scope>
</reference>
<evidence type="ECO:0000313" key="1">
    <source>
        <dbReference type="EMBL" id="CAI6343731.1"/>
    </source>
</evidence>
<organism evidence="1 2">
    <name type="scientific">Macrosiphum euphorbiae</name>
    <name type="common">potato aphid</name>
    <dbReference type="NCBI Taxonomy" id="13131"/>
    <lineage>
        <taxon>Eukaryota</taxon>
        <taxon>Metazoa</taxon>
        <taxon>Ecdysozoa</taxon>
        <taxon>Arthropoda</taxon>
        <taxon>Hexapoda</taxon>
        <taxon>Insecta</taxon>
        <taxon>Pterygota</taxon>
        <taxon>Neoptera</taxon>
        <taxon>Paraneoptera</taxon>
        <taxon>Hemiptera</taxon>
        <taxon>Sternorrhyncha</taxon>
        <taxon>Aphidomorpha</taxon>
        <taxon>Aphidoidea</taxon>
        <taxon>Aphididae</taxon>
        <taxon>Macrosiphini</taxon>
        <taxon>Macrosiphum</taxon>
    </lineage>
</organism>
<sequence length="131" mass="15251">MYDLNRSDTPAYKAKHSYAVNIIKPFVVNTHPIEKFVIKDDKRLCTDLLDYLIEENDCIRDNETVIKKYSLQDSIVINMYLVHNLSAKLFKDDGVSKCGSLKLTRNEDVQLSKELLVQIDFVVKEKWSRPL</sequence>
<comment type="caution">
    <text evidence="1">The sequence shown here is derived from an EMBL/GenBank/DDBJ whole genome shotgun (WGS) entry which is preliminary data.</text>
</comment>
<dbReference type="Proteomes" id="UP001160148">
    <property type="component" value="Unassembled WGS sequence"/>
</dbReference>
<accession>A0AAV0VHN7</accession>
<dbReference type="PANTHER" id="PTHR14187:SF46">
    <property type="entry name" value="HEAT SHOCK 70 KDA PROTEIN 12A"/>
    <property type="match status" value="1"/>
</dbReference>
<protein>
    <submittedName>
        <fullName evidence="1">Uncharacterized protein</fullName>
    </submittedName>
</protein>
<evidence type="ECO:0000313" key="2">
    <source>
        <dbReference type="Proteomes" id="UP001160148"/>
    </source>
</evidence>
<dbReference type="EMBL" id="CARXXK010000001">
    <property type="protein sequence ID" value="CAI6343731.1"/>
    <property type="molecule type" value="Genomic_DNA"/>
</dbReference>
<dbReference type="AlphaFoldDB" id="A0AAV0VHN7"/>
<name>A0AAV0VHN7_9HEMI</name>